<keyword evidence="2" id="KW-1185">Reference proteome</keyword>
<protein>
    <submittedName>
        <fullName evidence="1">Uncharacterized protein</fullName>
    </submittedName>
</protein>
<organism evidence="1 2">
    <name type="scientific">Bauhinia variegata</name>
    <name type="common">Purple orchid tree</name>
    <name type="synonym">Phanera variegata</name>
    <dbReference type="NCBI Taxonomy" id="167791"/>
    <lineage>
        <taxon>Eukaryota</taxon>
        <taxon>Viridiplantae</taxon>
        <taxon>Streptophyta</taxon>
        <taxon>Embryophyta</taxon>
        <taxon>Tracheophyta</taxon>
        <taxon>Spermatophyta</taxon>
        <taxon>Magnoliopsida</taxon>
        <taxon>eudicotyledons</taxon>
        <taxon>Gunneridae</taxon>
        <taxon>Pentapetalae</taxon>
        <taxon>rosids</taxon>
        <taxon>fabids</taxon>
        <taxon>Fabales</taxon>
        <taxon>Fabaceae</taxon>
        <taxon>Cercidoideae</taxon>
        <taxon>Cercideae</taxon>
        <taxon>Bauhiniinae</taxon>
        <taxon>Bauhinia</taxon>
    </lineage>
</organism>
<dbReference type="Proteomes" id="UP000828941">
    <property type="component" value="Chromosome 12"/>
</dbReference>
<name>A0ACB9LEI4_BAUVA</name>
<gene>
    <name evidence="1" type="ORF">L6164_030705</name>
</gene>
<reference evidence="1 2" key="1">
    <citation type="journal article" date="2022" name="DNA Res.">
        <title>Chromosomal-level genome assembly of the orchid tree Bauhinia variegata (Leguminosae; Cercidoideae) supports the allotetraploid origin hypothesis of Bauhinia.</title>
        <authorList>
            <person name="Zhong Y."/>
            <person name="Chen Y."/>
            <person name="Zheng D."/>
            <person name="Pang J."/>
            <person name="Liu Y."/>
            <person name="Luo S."/>
            <person name="Meng S."/>
            <person name="Qian L."/>
            <person name="Wei D."/>
            <person name="Dai S."/>
            <person name="Zhou R."/>
        </authorList>
    </citation>
    <scope>NUCLEOTIDE SEQUENCE [LARGE SCALE GENOMIC DNA]</scope>
    <source>
        <strain evidence="1">BV-YZ2020</strain>
    </source>
</reference>
<proteinExistence type="predicted"/>
<accession>A0ACB9LEI4</accession>
<dbReference type="EMBL" id="CM039437">
    <property type="protein sequence ID" value="KAI4307528.1"/>
    <property type="molecule type" value="Genomic_DNA"/>
</dbReference>
<evidence type="ECO:0000313" key="2">
    <source>
        <dbReference type="Proteomes" id="UP000828941"/>
    </source>
</evidence>
<evidence type="ECO:0000313" key="1">
    <source>
        <dbReference type="EMBL" id="KAI4307528.1"/>
    </source>
</evidence>
<sequence length="144" mass="15815">MTGGEYSSDQKRLLGSQFNYHEDSQDANEDVEAQDVERTEPASGSNSSGKGGAFTDFLKHLDRGLSGRRHSFKHLEKDNTETTDKRENGDIRDHSHSHHLDLHVDSNDVLGDSAPPEWALLLIGCLLGLATGLCVAAFNKGVRR</sequence>
<comment type="caution">
    <text evidence="1">The sequence shown here is derived from an EMBL/GenBank/DDBJ whole genome shotgun (WGS) entry which is preliminary data.</text>
</comment>